<comment type="caution">
    <text evidence="1">The sequence shown here is derived from an EMBL/GenBank/DDBJ whole genome shotgun (WGS) entry which is preliminary data.</text>
</comment>
<evidence type="ECO:0008006" key="3">
    <source>
        <dbReference type="Google" id="ProtNLM"/>
    </source>
</evidence>
<dbReference type="Proteomes" id="UP000078534">
    <property type="component" value="Unassembled WGS sequence"/>
</dbReference>
<keyword evidence="2" id="KW-1185">Reference proteome</keyword>
<dbReference type="OrthoDB" id="2881824at2"/>
<dbReference type="STRING" id="152268.A6K24_07985"/>
<evidence type="ECO:0000313" key="1">
    <source>
        <dbReference type="EMBL" id="OAS84035.1"/>
    </source>
</evidence>
<dbReference type="EMBL" id="LWSG01000034">
    <property type="protein sequence ID" value="OAS84035.1"/>
    <property type="molecule type" value="Genomic_DNA"/>
</dbReference>
<proteinExistence type="predicted"/>
<reference evidence="2" key="1">
    <citation type="submission" date="2016-04" db="EMBL/GenBank/DDBJ databases">
        <authorList>
            <person name="Lyu Z."/>
            <person name="Lyu W."/>
        </authorList>
    </citation>
    <scope>NUCLEOTIDE SEQUENCE [LARGE SCALE GENOMIC DNA]</scope>
    <source>
        <strain evidence="2">C44</strain>
    </source>
</reference>
<evidence type="ECO:0000313" key="2">
    <source>
        <dbReference type="Proteomes" id="UP000078534"/>
    </source>
</evidence>
<sequence>MNKLMKINLRMKRQLRIDQILKMTQLAKSYSGKIYFLSKGKNVIDASKFPSLITYLLTVKNGQALNVIIDGPLPHLIVNDLEEICSSTAIKQRQQVLQPAMKIKL</sequence>
<dbReference type="AlphaFoldDB" id="A0A179SQT2"/>
<organism evidence="1 2">
    <name type="scientific">Metabacillus litoralis</name>
    <dbReference type="NCBI Taxonomy" id="152268"/>
    <lineage>
        <taxon>Bacteria</taxon>
        <taxon>Bacillati</taxon>
        <taxon>Bacillota</taxon>
        <taxon>Bacilli</taxon>
        <taxon>Bacillales</taxon>
        <taxon>Bacillaceae</taxon>
        <taxon>Metabacillus</taxon>
    </lineage>
</organism>
<dbReference type="RefSeq" id="WP_066337004.1">
    <property type="nucleotide sequence ID" value="NZ_LWSG01000034.1"/>
</dbReference>
<name>A0A179SQT2_9BACI</name>
<accession>A0A179SQT2</accession>
<gene>
    <name evidence="1" type="ORF">A6K24_07985</name>
</gene>
<protein>
    <recommendedName>
        <fullName evidence="3">HPr family phosphocarrier protein</fullName>
    </recommendedName>
</protein>